<feature type="transmembrane region" description="Helical" evidence="7">
    <location>
        <begin position="122"/>
        <end position="143"/>
    </location>
</feature>
<dbReference type="InterPro" id="IPR051393">
    <property type="entry name" value="ABC_transporter_permease"/>
</dbReference>
<keyword evidence="6 7" id="KW-0472">Membrane</keyword>
<dbReference type="SUPFAM" id="SSF161098">
    <property type="entry name" value="MetI-like"/>
    <property type="match status" value="1"/>
</dbReference>
<keyword evidence="2 7" id="KW-0813">Transport</keyword>
<dbReference type="AlphaFoldDB" id="A0A7X0VVH8"/>
<comment type="subcellular location">
    <subcellularLocation>
        <location evidence="1 7">Cell membrane</location>
        <topology evidence="1 7">Multi-pass membrane protein</topology>
    </subcellularLocation>
</comment>
<evidence type="ECO:0000256" key="4">
    <source>
        <dbReference type="ARBA" id="ARBA00022692"/>
    </source>
</evidence>
<evidence type="ECO:0000256" key="5">
    <source>
        <dbReference type="ARBA" id="ARBA00022989"/>
    </source>
</evidence>
<feature type="transmembrane region" description="Helical" evidence="7">
    <location>
        <begin position="24"/>
        <end position="47"/>
    </location>
</feature>
<dbReference type="Pfam" id="PF00528">
    <property type="entry name" value="BPD_transp_1"/>
    <property type="match status" value="1"/>
</dbReference>
<dbReference type="Gene3D" id="1.10.3720.10">
    <property type="entry name" value="MetI-like"/>
    <property type="match status" value="1"/>
</dbReference>
<feature type="domain" description="ABC transmembrane type-1" evidence="8">
    <location>
        <begin position="81"/>
        <end position="296"/>
    </location>
</feature>
<reference evidence="9 10" key="1">
    <citation type="submission" date="2020-08" db="EMBL/GenBank/DDBJ databases">
        <title>Cohnella phylogeny.</title>
        <authorList>
            <person name="Dunlap C."/>
        </authorList>
    </citation>
    <scope>NUCLEOTIDE SEQUENCE [LARGE SCALE GENOMIC DNA]</scope>
    <source>
        <strain evidence="9 10">CBP 2801</strain>
    </source>
</reference>
<dbReference type="GO" id="GO:0055085">
    <property type="term" value="P:transmembrane transport"/>
    <property type="evidence" value="ECO:0007669"/>
    <property type="project" value="InterPro"/>
</dbReference>
<feature type="transmembrane region" description="Helical" evidence="7">
    <location>
        <begin position="216"/>
        <end position="237"/>
    </location>
</feature>
<organism evidence="9 10">
    <name type="scientific">Cohnella zeiphila</name>
    <dbReference type="NCBI Taxonomy" id="2761120"/>
    <lineage>
        <taxon>Bacteria</taxon>
        <taxon>Bacillati</taxon>
        <taxon>Bacillota</taxon>
        <taxon>Bacilli</taxon>
        <taxon>Bacillales</taxon>
        <taxon>Paenibacillaceae</taxon>
        <taxon>Cohnella</taxon>
    </lineage>
</organism>
<sequence>MHPKQQAVAPGSVKRGFRSRKETLYGYGMAAPAILGFFIFTLGPLLASLYLSFTDYSITNDFQFIGLDNFKRLFTGEDSFFYKSLFVTFYYVVLAVPVSLLAAFVMALLLKNNVRGKTFFRAVFYLPSIVPVVATSTIFIWLLNPDIGLFNQILRFLHLPTSLWIYDEATVVPTMAFMNVWSVGGTMLIFLAGLESIPDHYYEAVDIDGGGIRHKLLAVTLPMMTPTIFFNLIMGIINGFQTFSEAYIMTEGGPNNASLFYVVYLYREAFANQRMGAACAIAWVLFAIIMLLSVIVFRSSKSWVYYEGEK</sequence>
<feature type="transmembrane region" description="Helical" evidence="7">
    <location>
        <begin position="275"/>
        <end position="297"/>
    </location>
</feature>
<name>A0A7X0VVH8_9BACL</name>
<dbReference type="PROSITE" id="PS50928">
    <property type="entry name" value="ABC_TM1"/>
    <property type="match status" value="1"/>
</dbReference>
<evidence type="ECO:0000313" key="9">
    <source>
        <dbReference type="EMBL" id="MBB6731362.1"/>
    </source>
</evidence>
<dbReference type="RefSeq" id="WP_185129033.1">
    <property type="nucleotide sequence ID" value="NZ_JACJVO010000011.1"/>
</dbReference>
<proteinExistence type="inferred from homology"/>
<comment type="caution">
    <text evidence="9">The sequence shown here is derived from an EMBL/GenBank/DDBJ whole genome shotgun (WGS) entry which is preliminary data.</text>
</comment>
<dbReference type="InterPro" id="IPR000515">
    <property type="entry name" value="MetI-like"/>
</dbReference>
<dbReference type="Proteomes" id="UP000564644">
    <property type="component" value="Unassembled WGS sequence"/>
</dbReference>
<dbReference type="PANTHER" id="PTHR30193">
    <property type="entry name" value="ABC TRANSPORTER PERMEASE PROTEIN"/>
    <property type="match status" value="1"/>
</dbReference>
<protein>
    <submittedName>
        <fullName evidence="9">Sugar ABC transporter permease</fullName>
    </submittedName>
</protein>
<evidence type="ECO:0000313" key="10">
    <source>
        <dbReference type="Proteomes" id="UP000564644"/>
    </source>
</evidence>
<feature type="transmembrane region" description="Helical" evidence="7">
    <location>
        <begin position="89"/>
        <end position="110"/>
    </location>
</feature>
<keyword evidence="4 7" id="KW-0812">Transmembrane</keyword>
<evidence type="ECO:0000256" key="6">
    <source>
        <dbReference type="ARBA" id="ARBA00023136"/>
    </source>
</evidence>
<dbReference type="EMBL" id="JACJVO010000011">
    <property type="protein sequence ID" value="MBB6731362.1"/>
    <property type="molecule type" value="Genomic_DNA"/>
</dbReference>
<dbReference type="PANTHER" id="PTHR30193:SF1">
    <property type="entry name" value="ABC TRANSPORTER PERMEASE PROTEIN YESP-RELATED"/>
    <property type="match status" value="1"/>
</dbReference>
<keyword evidence="10" id="KW-1185">Reference proteome</keyword>
<evidence type="ECO:0000259" key="8">
    <source>
        <dbReference type="PROSITE" id="PS50928"/>
    </source>
</evidence>
<evidence type="ECO:0000256" key="3">
    <source>
        <dbReference type="ARBA" id="ARBA00022475"/>
    </source>
</evidence>
<gene>
    <name evidence="9" type="ORF">H7C18_10640</name>
</gene>
<dbReference type="GO" id="GO:0005886">
    <property type="term" value="C:plasma membrane"/>
    <property type="evidence" value="ECO:0007669"/>
    <property type="project" value="UniProtKB-SubCell"/>
</dbReference>
<evidence type="ECO:0000256" key="2">
    <source>
        <dbReference type="ARBA" id="ARBA00022448"/>
    </source>
</evidence>
<dbReference type="InterPro" id="IPR035906">
    <property type="entry name" value="MetI-like_sf"/>
</dbReference>
<keyword evidence="3" id="KW-1003">Cell membrane</keyword>
<evidence type="ECO:0000256" key="1">
    <source>
        <dbReference type="ARBA" id="ARBA00004651"/>
    </source>
</evidence>
<comment type="similarity">
    <text evidence="7">Belongs to the binding-protein-dependent transport system permease family.</text>
</comment>
<feature type="transmembrane region" description="Helical" evidence="7">
    <location>
        <begin position="176"/>
        <end position="195"/>
    </location>
</feature>
<accession>A0A7X0VVH8</accession>
<keyword evidence="5 7" id="KW-1133">Transmembrane helix</keyword>
<dbReference type="CDD" id="cd06261">
    <property type="entry name" value="TM_PBP2"/>
    <property type="match status" value="1"/>
</dbReference>
<evidence type="ECO:0000256" key="7">
    <source>
        <dbReference type="RuleBase" id="RU363032"/>
    </source>
</evidence>